<proteinExistence type="predicted"/>
<protein>
    <submittedName>
        <fullName evidence="1">Uncharacterized protein</fullName>
    </submittedName>
</protein>
<evidence type="ECO:0000313" key="1">
    <source>
        <dbReference type="EMBL" id="MBY22518.1"/>
    </source>
</evidence>
<name>A0A2S2NZY5_SCHGA</name>
<sequence length="115" mass="13488">MTLMFNIFIVIKKKFCYIIFRCNMAFGRTAPIIKTIFDVTSYKASRKYNEQHSIKRVVNRSSINHNRNFIDCFVYHIISTGTNCIKKIKKRLVGYTEIDSFIQITNSKKCCVVIC</sequence>
<organism evidence="1">
    <name type="scientific">Schizaphis graminum</name>
    <name type="common">Green bug aphid</name>
    <dbReference type="NCBI Taxonomy" id="13262"/>
    <lineage>
        <taxon>Eukaryota</taxon>
        <taxon>Metazoa</taxon>
        <taxon>Ecdysozoa</taxon>
        <taxon>Arthropoda</taxon>
        <taxon>Hexapoda</taxon>
        <taxon>Insecta</taxon>
        <taxon>Pterygota</taxon>
        <taxon>Neoptera</taxon>
        <taxon>Paraneoptera</taxon>
        <taxon>Hemiptera</taxon>
        <taxon>Sternorrhyncha</taxon>
        <taxon>Aphidomorpha</taxon>
        <taxon>Aphidoidea</taxon>
        <taxon>Aphididae</taxon>
        <taxon>Aphidini</taxon>
        <taxon>Schizaphis</taxon>
    </lineage>
</organism>
<gene>
    <name evidence="1" type="ORF">g.70599</name>
</gene>
<accession>A0A2S2NZY5</accession>
<dbReference type="EMBL" id="GGMR01009899">
    <property type="protein sequence ID" value="MBY22518.1"/>
    <property type="molecule type" value="Transcribed_RNA"/>
</dbReference>
<dbReference type="AlphaFoldDB" id="A0A2S2NZY5"/>
<reference evidence="1" key="1">
    <citation type="submission" date="2018-04" db="EMBL/GenBank/DDBJ databases">
        <title>Transcriptome of Schizaphis graminum biotype I.</title>
        <authorList>
            <person name="Scully E.D."/>
            <person name="Geib S.M."/>
            <person name="Palmer N.A."/>
            <person name="Koch K."/>
            <person name="Bradshaw J."/>
            <person name="Heng-Moss T."/>
            <person name="Sarath G."/>
        </authorList>
    </citation>
    <scope>NUCLEOTIDE SEQUENCE</scope>
</reference>